<dbReference type="PANTHER" id="PTHR32305:SF15">
    <property type="entry name" value="PROTEIN RHSA-RELATED"/>
    <property type="match status" value="1"/>
</dbReference>
<dbReference type="InterPro" id="IPR031325">
    <property type="entry name" value="RHS_repeat"/>
</dbReference>
<dbReference type="NCBIfam" id="TIGR01643">
    <property type="entry name" value="YD_repeat_2x"/>
    <property type="match status" value="6"/>
</dbReference>
<dbReference type="InterPro" id="IPR022385">
    <property type="entry name" value="Rhs_assc_core"/>
</dbReference>
<feature type="domain" description="Teneurin-like YD-shell" evidence="3">
    <location>
        <begin position="1020"/>
        <end position="1150"/>
    </location>
</feature>
<accession>A0A853J7S4</accession>
<dbReference type="RefSeq" id="WP_180676960.1">
    <property type="nucleotide sequence ID" value="NZ_JACCKA010000017.1"/>
</dbReference>
<dbReference type="Pfam" id="PF25023">
    <property type="entry name" value="TEN_YD-shell"/>
    <property type="match status" value="2"/>
</dbReference>
<proteinExistence type="predicted"/>
<dbReference type="Proteomes" id="UP000578091">
    <property type="component" value="Unassembled WGS sequence"/>
</dbReference>
<keyword evidence="5" id="KW-1185">Reference proteome</keyword>
<gene>
    <name evidence="4" type="ORF">H0E84_02050</name>
</gene>
<keyword evidence="2" id="KW-0732">Signal</keyword>
<dbReference type="InterPro" id="IPR050708">
    <property type="entry name" value="T6SS_VgrG/RHS"/>
</dbReference>
<keyword evidence="1" id="KW-0677">Repeat</keyword>
<dbReference type="PANTHER" id="PTHR32305">
    <property type="match status" value="1"/>
</dbReference>
<feature type="signal peptide" evidence="2">
    <location>
        <begin position="1"/>
        <end position="15"/>
    </location>
</feature>
<evidence type="ECO:0000259" key="3">
    <source>
        <dbReference type="Pfam" id="PF25023"/>
    </source>
</evidence>
<comment type="caution">
    <text evidence="4">The sequence shown here is derived from an EMBL/GenBank/DDBJ whole genome shotgun (WGS) entry which is preliminary data.</text>
</comment>
<dbReference type="InterPro" id="IPR006530">
    <property type="entry name" value="YD"/>
</dbReference>
<reference evidence="4 5" key="1">
    <citation type="submission" date="2020-07" db="EMBL/GenBank/DDBJ databases">
        <title>Luteimonas sp. SJ-92.</title>
        <authorList>
            <person name="Huang X.-X."/>
            <person name="Xu L."/>
            <person name="Sun J.-Q."/>
        </authorList>
    </citation>
    <scope>NUCLEOTIDE SEQUENCE [LARGE SCALE GENOMIC DNA]</scope>
    <source>
        <strain evidence="4 5">SJ-92</strain>
    </source>
</reference>
<dbReference type="Pfam" id="PF05593">
    <property type="entry name" value="RHS_repeat"/>
    <property type="match status" value="1"/>
</dbReference>
<evidence type="ECO:0000256" key="1">
    <source>
        <dbReference type="ARBA" id="ARBA00022737"/>
    </source>
</evidence>
<evidence type="ECO:0000256" key="2">
    <source>
        <dbReference type="SAM" id="SignalP"/>
    </source>
</evidence>
<organism evidence="4 5">
    <name type="scientific">Luteimonas salinisoli</name>
    <dbReference type="NCBI Taxonomy" id="2752307"/>
    <lineage>
        <taxon>Bacteria</taxon>
        <taxon>Pseudomonadati</taxon>
        <taxon>Pseudomonadota</taxon>
        <taxon>Gammaproteobacteria</taxon>
        <taxon>Lysobacterales</taxon>
        <taxon>Lysobacteraceae</taxon>
        <taxon>Luteimonas</taxon>
    </lineage>
</organism>
<feature type="chain" id="PRO_5032572776" evidence="2">
    <location>
        <begin position="16"/>
        <end position="1507"/>
    </location>
</feature>
<dbReference type="SUPFAM" id="SSF63825">
    <property type="entry name" value="YWTD domain"/>
    <property type="match status" value="1"/>
</dbReference>
<dbReference type="EMBL" id="JACCKA010000017">
    <property type="protein sequence ID" value="NZA25153.1"/>
    <property type="molecule type" value="Genomic_DNA"/>
</dbReference>
<dbReference type="InterPro" id="IPR056823">
    <property type="entry name" value="TEN-like_YD-shell"/>
</dbReference>
<name>A0A853J7S4_9GAMM</name>
<evidence type="ECO:0000313" key="5">
    <source>
        <dbReference type="Proteomes" id="UP000578091"/>
    </source>
</evidence>
<protein>
    <submittedName>
        <fullName evidence="4">RHS repeat protein</fullName>
    </submittedName>
</protein>
<feature type="domain" description="Teneurin-like YD-shell" evidence="3">
    <location>
        <begin position="552"/>
        <end position="708"/>
    </location>
</feature>
<dbReference type="Gene3D" id="2.180.10.10">
    <property type="entry name" value="RHS repeat-associated core"/>
    <property type="match status" value="2"/>
</dbReference>
<dbReference type="NCBIfam" id="TIGR03696">
    <property type="entry name" value="Rhs_assc_core"/>
    <property type="match status" value="1"/>
</dbReference>
<evidence type="ECO:0000313" key="4">
    <source>
        <dbReference type="EMBL" id="NZA25153.1"/>
    </source>
</evidence>
<sequence length="1507" mass="166163">MLGALLVLLGMPVGAQVTFPLNGNGSMGLGGPNGEFTVAQDDLVVKVPGGQARVNRDFDGTRWTFNRQWSGLGDPSYYKNNYGSLGAFFVCTTIDGVGNCDSTAQPGTGVIDVPNVDLYTRVPTDPTFGLDHELNPLPDQSAIQFVARKGIGFSRTTDGSTFVSSKYPRFIVRPQLVPVLPPSTSPDAHPPAGKPGQGGIAITEVNGYRWTDRTGQWIEYDNFGRISSYGDRNNVRVWMQNSVHGPLERVLDDNGRTVFTFLYSDNRRSIIEARDHTPGDGNTRRVQYQYDGTGRLHRVIDARGHETRFDYGEVSSVAIDFGGNPTPGYGTGTGGGGGSGTVSSLIVDTTYNMVKVTDAEGRETRVGYGVTKRVSRITAPDGGVYAFDYGYDKLKKEFSVTIKHPETEPGRKLETRIYDQEGRIVRREVNGKLLMSAQGGRQSMSYTDERNSTVRIDRNNFDEVTRRTNPDGSTISVTYEAASLDPREVVDEAGVATRLEYDNKGNLLRLTAAAGKPVEQVTEYQPNARGEPELVRRKGGANPDGSVDPDVELQLRYDAHGNVRELVDGEGKTWTYEHDAAGNMVTAIDPLGHAWTYTYDAHGNRLTATDPNQLTTGFSYDKTDRLLTITDPRQQVYRLDYDVAGRPQRMTDPTGSSVTLEYDAAGRLIASSDSMNQRVALAYDNHDRLVTVIDGEGNATGLDYSDVDGADRGGDLVSRINYPTLQRLLRYNNRQDLTQLSDVVDGDTRTTTMDYELRGLPRTRVNPYEKTQGVEYDALGRPTVGTDELGNTVQLGYDHRNNLISVTDELGHVTRLEYDKRDKLVREITAENEATVYRYDDAGRLQELIRPNGFRLTFEFDNGGRLQRRLSHRPDDSVELTDTFSWDDGNRLIGWATAGASSTMNYDDANRLLSQTVTIEGVGMTRQYTYHANGQVKTYTGPDGATLTYTYDGNSALSRVDIPGEGSMSVAERQWTEARKIVLPGGTVQEIERNGLLSPTRLRVRGPSQAVVFEQSSVYGKLDEVIRRTTQGQATNYTYDDALRLLEADPATSATETFELDAAGNRLSDNWVPATWEYDDANRLLKRGNVTYQYDPAGNLVVKTDASLAEPRRTTHYAYDGYNRLAEVRDGANAVVARYAYDPFGYRLSKEVTATGAANTGATAGKRFFLQAEEGLLAEIATDGVVLQGYGWQPERPYSTSPLFLRQSGDYFYYQNDPLGVPWRLTNKAGGVVWAANRIAAFGAVTVASGTSVEQPWRFPGQYYDEETGLHYNLHRYYNAETGRYTTSDPIGLLGGPNYYVYAASSPTSRIDPYGLDAMDWLWGGVNKATGGWDGNVDPVWDLVHKATGGWSPNQSTVNFWAGAGDAASFGLTNWIRDRNGTNDLVKKCSSAYFGGAAISALMTPLGRVGYMVQAARIPKLAQSGRQAVAMRNYLRYQYRGPLTRIPFFANWHMRTYLSFVARGRTESQIIANAGNTSGWWNSVLLFGSPAISAASTASRVDDCECE</sequence>